<keyword evidence="3" id="KW-1185">Reference proteome</keyword>
<dbReference type="SUPFAM" id="SSF55781">
    <property type="entry name" value="GAF domain-like"/>
    <property type="match status" value="1"/>
</dbReference>
<evidence type="ECO:0000259" key="1">
    <source>
        <dbReference type="PROSITE" id="PS51078"/>
    </source>
</evidence>
<dbReference type="InterPro" id="IPR014757">
    <property type="entry name" value="Tscrpt_reg_IclR_C"/>
</dbReference>
<dbReference type="EMBL" id="BAHC01000011">
    <property type="protein sequence ID" value="GAB88271.1"/>
    <property type="molecule type" value="Genomic_DNA"/>
</dbReference>
<protein>
    <submittedName>
        <fullName evidence="2">Putative IclR family transcriptional regulator</fullName>
    </submittedName>
</protein>
<dbReference type="PANTHER" id="PTHR30136">
    <property type="entry name" value="HELIX-TURN-HELIX TRANSCRIPTIONAL REGULATOR, ICLR FAMILY"/>
    <property type="match status" value="1"/>
</dbReference>
<dbReference type="Proteomes" id="UP000008363">
    <property type="component" value="Unassembled WGS sequence"/>
</dbReference>
<dbReference type="InterPro" id="IPR050707">
    <property type="entry name" value="HTH_MetabolicPath_Reg"/>
</dbReference>
<evidence type="ECO:0000313" key="3">
    <source>
        <dbReference type="Proteomes" id="UP000008363"/>
    </source>
</evidence>
<dbReference type="PANTHER" id="PTHR30136:SF24">
    <property type="entry name" value="HTH-TYPE TRANSCRIPTIONAL REPRESSOR ALLR"/>
    <property type="match status" value="1"/>
</dbReference>
<sequence>DFRAGVRFGVHIVYFRPTSVRLLDADPDHPFYGERELMRCPHASSAGKLLLASMSQWREIVRPPLPALTAYTVVDLATLAAEIDEVRRTDLACDVGELVAEQASVAVPVFDVTGRVRGAVMLTGVASRIEVLTELAPRCRTLAAGLGPLLY</sequence>
<evidence type="ECO:0000313" key="2">
    <source>
        <dbReference type="EMBL" id="GAB88271.1"/>
    </source>
</evidence>
<feature type="non-terminal residue" evidence="2">
    <location>
        <position position="1"/>
    </location>
</feature>
<dbReference type="Pfam" id="PF01614">
    <property type="entry name" value="IclR_C"/>
    <property type="match status" value="1"/>
</dbReference>
<dbReference type="GO" id="GO:0003677">
    <property type="term" value="F:DNA binding"/>
    <property type="evidence" value="ECO:0007669"/>
    <property type="project" value="TreeGrafter"/>
</dbReference>
<dbReference type="InterPro" id="IPR029016">
    <property type="entry name" value="GAF-like_dom_sf"/>
</dbReference>
<dbReference type="Gene3D" id="3.30.450.40">
    <property type="match status" value="1"/>
</dbReference>
<dbReference type="STRING" id="1108045.GORHZ_011_00430"/>
<organism evidence="2 3">
    <name type="scientific">Gordonia rhizosphera NBRC 16068</name>
    <dbReference type="NCBI Taxonomy" id="1108045"/>
    <lineage>
        <taxon>Bacteria</taxon>
        <taxon>Bacillati</taxon>
        <taxon>Actinomycetota</taxon>
        <taxon>Actinomycetes</taxon>
        <taxon>Mycobacteriales</taxon>
        <taxon>Gordoniaceae</taxon>
        <taxon>Gordonia</taxon>
    </lineage>
</organism>
<dbReference type="AlphaFoldDB" id="K6W3H7"/>
<dbReference type="RefSeq" id="WP_006329483.1">
    <property type="nucleotide sequence ID" value="NZ_BAHC01000011.1"/>
</dbReference>
<dbReference type="GO" id="GO:0003700">
    <property type="term" value="F:DNA-binding transcription factor activity"/>
    <property type="evidence" value="ECO:0007669"/>
    <property type="project" value="TreeGrafter"/>
</dbReference>
<name>K6W3H7_9ACTN</name>
<reference evidence="2 3" key="1">
    <citation type="submission" date="2012-08" db="EMBL/GenBank/DDBJ databases">
        <title>Whole genome shotgun sequence of Gordonia rhizosphera NBRC 16068.</title>
        <authorList>
            <person name="Takarada H."/>
            <person name="Isaki S."/>
            <person name="Hosoyama A."/>
            <person name="Tsuchikane K."/>
            <person name="Katsumata H."/>
            <person name="Baba S."/>
            <person name="Ohji S."/>
            <person name="Yamazaki S."/>
            <person name="Fujita N."/>
        </authorList>
    </citation>
    <scope>NUCLEOTIDE SEQUENCE [LARGE SCALE GENOMIC DNA]</scope>
    <source>
        <strain evidence="2 3">NBRC 16068</strain>
    </source>
</reference>
<proteinExistence type="predicted"/>
<comment type="caution">
    <text evidence="2">The sequence shown here is derived from an EMBL/GenBank/DDBJ whole genome shotgun (WGS) entry which is preliminary data.</text>
</comment>
<gene>
    <name evidence="2" type="ORF">GORHZ_011_00430</name>
</gene>
<accession>K6W3H7</accession>
<dbReference type="eggNOG" id="COG1414">
    <property type="taxonomic scope" value="Bacteria"/>
</dbReference>
<feature type="domain" description="IclR-ED" evidence="1">
    <location>
        <begin position="1"/>
        <end position="151"/>
    </location>
</feature>
<dbReference type="GO" id="GO:0045892">
    <property type="term" value="P:negative regulation of DNA-templated transcription"/>
    <property type="evidence" value="ECO:0007669"/>
    <property type="project" value="TreeGrafter"/>
</dbReference>
<dbReference type="PROSITE" id="PS51078">
    <property type="entry name" value="ICLR_ED"/>
    <property type="match status" value="1"/>
</dbReference>